<evidence type="ECO:0000256" key="8">
    <source>
        <dbReference type="ARBA" id="ARBA00022989"/>
    </source>
</evidence>
<feature type="transmembrane region" description="Helical" evidence="13">
    <location>
        <begin position="6"/>
        <end position="26"/>
    </location>
</feature>
<feature type="transmembrane region" description="Helical" evidence="13">
    <location>
        <begin position="158"/>
        <end position="179"/>
    </location>
</feature>
<gene>
    <name evidence="14" type="ORF">J2D77_11270</name>
</gene>
<name>A0A939KNI3_9PROT</name>
<proteinExistence type="inferred from homology"/>
<dbReference type="RefSeq" id="WP_207846380.1">
    <property type="nucleotide sequence ID" value="NZ_JAFVMH010000005.1"/>
</dbReference>
<dbReference type="Proteomes" id="UP000664073">
    <property type="component" value="Unassembled WGS sequence"/>
</dbReference>
<keyword evidence="15" id="KW-1185">Reference proteome</keyword>
<feature type="transmembrane region" description="Helical" evidence="13">
    <location>
        <begin position="33"/>
        <end position="55"/>
    </location>
</feature>
<dbReference type="Pfam" id="PF00499">
    <property type="entry name" value="Oxidored_q3"/>
    <property type="match status" value="1"/>
</dbReference>
<keyword evidence="10 13" id="KW-0472">Membrane</keyword>
<comment type="similarity">
    <text evidence="2 13">Belongs to the complex I subunit 6 family.</text>
</comment>
<evidence type="ECO:0000313" key="14">
    <source>
        <dbReference type="EMBL" id="MBO1325735.1"/>
    </source>
</evidence>
<keyword evidence="9 13" id="KW-0520">NAD</keyword>
<sequence length="187" mass="19859">MHAPIPHALGLLCAATTLVGAMMVITRKVVVHAVLYLVVTLLALAVVLALLGAPFAAALEVIIYAGAIMVLFVFVVMMLNLGQADSARESEWMRPRAWLGPALLAALLCAELLYALPSLLAPLPPPFAGPATETPLPPAPPLFRLGVHDVGLSLFGPYVLMVELVSFLLLAGLVSAFHIGRRRAEER</sequence>
<keyword evidence="5 13" id="KW-0812">Transmembrane</keyword>
<comment type="catalytic activity">
    <reaction evidence="12 13">
        <text>a quinone + NADH + 5 H(+)(in) = a quinol + NAD(+) + 4 H(+)(out)</text>
        <dbReference type="Rhea" id="RHEA:57888"/>
        <dbReference type="ChEBI" id="CHEBI:15378"/>
        <dbReference type="ChEBI" id="CHEBI:24646"/>
        <dbReference type="ChEBI" id="CHEBI:57540"/>
        <dbReference type="ChEBI" id="CHEBI:57945"/>
        <dbReference type="ChEBI" id="CHEBI:132124"/>
    </reaction>
</comment>
<dbReference type="GO" id="GO:0008137">
    <property type="term" value="F:NADH dehydrogenase (ubiquinone) activity"/>
    <property type="evidence" value="ECO:0007669"/>
    <property type="project" value="UniProtKB-UniRule"/>
</dbReference>
<dbReference type="EC" id="7.1.1.-" evidence="13"/>
<organism evidence="14 15">
    <name type="scientific">Acetobacter garciniae</name>
    <dbReference type="NCBI Taxonomy" id="2817435"/>
    <lineage>
        <taxon>Bacteria</taxon>
        <taxon>Pseudomonadati</taxon>
        <taxon>Pseudomonadota</taxon>
        <taxon>Alphaproteobacteria</taxon>
        <taxon>Acetobacterales</taxon>
        <taxon>Acetobacteraceae</taxon>
        <taxon>Acetobacter</taxon>
    </lineage>
</organism>
<evidence type="ECO:0000313" key="15">
    <source>
        <dbReference type="Proteomes" id="UP000664073"/>
    </source>
</evidence>
<dbReference type="FunFam" id="1.20.120.1200:FF:000001">
    <property type="entry name" value="NADH-quinone oxidoreductase subunit J"/>
    <property type="match status" value="1"/>
</dbReference>
<evidence type="ECO:0000256" key="12">
    <source>
        <dbReference type="ARBA" id="ARBA00047712"/>
    </source>
</evidence>
<dbReference type="GO" id="GO:0005886">
    <property type="term" value="C:plasma membrane"/>
    <property type="evidence" value="ECO:0007669"/>
    <property type="project" value="UniProtKB-SubCell"/>
</dbReference>
<dbReference type="InterPro" id="IPR001457">
    <property type="entry name" value="NADH_UbQ/plastoQ_OxRdtase_su6"/>
</dbReference>
<dbReference type="AlphaFoldDB" id="A0A939KNI3"/>
<evidence type="ECO:0000256" key="7">
    <source>
        <dbReference type="ARBA" id="ARBA00022967"/>
    </source>
</evidence>
<keyword evidence="8 13" id="KW-1133">Transmembrane helix</keyword>
<comment type="subcellular location">
    <subcellularLocation>
        <location evidence="1 13">Cell membrane</location>
        <topology evidence="1 13">Multi-pass membrane protein</topology>
    </subcellularLocation>
</comment>
<evidence type="ECO:0000256" key="4">
    <source>
        <dbReference type="ARBA" id="ARBA00022475"/>
    </source>
</evidence>
<dbReference type="Gene3D" id="1.20.120.1200">
    <property type="entry name" value="NADH-ubiquinone/plastoquinone oxidoreductase chain 6, subunit NuoJ"/>
    <property type="match status" value="1"/>
</dbReference>
<evidence type="ECO:0000256" key="2">
    <source>
        <dbReference type="ARBA" id="ARBA00005698"/>
    </source>
</evidence>
<evidence type="ECO:0000256" key="13">
    <source>
        <dbReference type="RuleBase" id="RU004429"/>
    </source>
</evidence>
<dbReference type="PANTHER" id="PTHR33269:SF17">
    <property type="entry name" value="NADH-UBIQUINONE OXIDOREDUCTASE CHAIN 6"/>
    <property type="match status" value="1"/>
</dbReference>
<comment type="function">
    <text evidence="13">NDH-1 shuttles electrons from NADH, via FMN and iron-sulfur (Fe-S) centers, to quinones in the respiratory chain. Couples the redox reaction to proton translocation (for every two electrons transferred, four hydrogen ions are translocated across the cytoplasmic membrane), and thus conserves the redox energy in a proton gradient.</text>
</comment>
<feature type="transmembrane region" description="Helical" evidence="13">
    <location>
        <begin position="61"/>
        <end position="81"/>
    </location>
</feature>
<evidence type="ECO:0000256" key="10">
    <source>
        <dbReference type="ARBA" id="ARBA00023136"/>
    </source>
</evidence>
<evidence type="ECO:0000256" key="5">
    <source>
        <dbReference type="ARBA" id="ARBA00022692"/>
    </source>
</evidence>
<protein>
    <recommendedName>
        <fullName evidence="3 13">NADH-quinone oxidoreductase subunit J</fullName>
        <ecNumber evidence="13">7.1.1.-</ecNumber>
    </recommendedName>
</protein>
<evidence type="ECO:0000256" key="6">
    <source>
        <dbReference type="ARBA" id="ARBA00022719"/>
    </source>
</evidence>
<dbReference type="EMBL" id="JAFVMH010000005">
    <property type="protein sequence ID" value="MBO1325735.1"/>
    <property type="molecule type" value="Genomic_DNA"/>
</dbReference>
<evidence type="ECO:0000256" key="1">
    <source>
        <dbReference type="ARBA" id="ARBA00004651"/>
    </source>
</evidence>
<reference evidence="14" key="1">
    <citation type="submission" date="2021-03" db="EMBL/GenBank/DDBJ databases">
        <title>The complete genome sequence of Acetobacter sp. TBRC 12339.</title>
        <authorList>
            <person name="Charoenyingcharoen P."/>
            <person name="Yukphan P."/>
        </authorList>
    </citation>
    <scope>NUCLEOTIDE SEQUENCE</scope>
    <source>
        <strain evidence="14">TBRC 12339</strain>
    </source>
</reference>
<feature type="transmembrane region" description="Helical" evidence="13">
    <location>
        <begin position="102"/>
        <end position="120"/>
    </location>
</feature>
<evidence type="ECO:0000256" key="9">
    <source>
        <dbReference type="ARBA" id="ARBA00023027"/>
    </source>
</evidence>
<comment type="caution">
    <text evidence="14">The sequence shown here is derived from an EMBL/GenBank/DDBJ whole genome shotgun (WGS) entry which is preliminary data.</text>
</comment>
<dbReference type="InterPro" id="IPR042106">
    <property type="entry name" value="Nuo/plastoQ_OxRdtase_6_NuoJ"/>
</dbReference>
<accession>A0A939KNI3</accession>
<dbReference type="GO" id="GO:0048038">
    <property type="term" value="F:quinone binding"/>
    <property type="evidence" value="ECO:0007669"/>
    <property type="project" value="UniProtKB-UniRule"/>
</dbReference>
<keyword evidence="7" id="KW-1278">Translocase</keyword>
<comment type="subunit">
    <text evidence="11">Composed of 13 different subunits. Subunits NuoA, H, J, K, L, M, N constitute the membrane sector of the complex.</text>
</comment>
<keyword evidence="6 13" id="KW-0874">Quinone</keyword>
<dbReference type="PANTHER" id="PTHR33269">
    <property type="entry name" value="NADH-UBIQUINONE OXIDOREDUCTASE CHAIN 6"/>
    <property type="match status" value="1"/>
</dbReference>
<evidence type="ECO:0000256" key="11">
    <source>
        <dbReference type="ARBA" id="ARBA00025811"/>
    </source>
</evidence>
<evidence type="ECO:0000256" key="3">
    <source>
        <dbReference type="ARBA" id="ARBA00019907"/>
    </source>
</evidence>
<keyword evidence="4 13" id="KW-1003">Cell membrane</keyword>